<keyword evidence="1" id="KW-0472">Membrane</keyword>
<dbReference type="Proteomes" id="UP000479293">
    <property type="component" value="Unassembled WGS sequence"/>
</dbReference>
<feature type="transmembrane region" description="Helical" evidence="1">
    <location>
        <begin position="139"/>
        <end position="162"/>
    </location>
</feature>
<sequence length="473" mass="54058">MNNLIRIYRTVGNTINIALLAGVLLPLIALSFYNHPSPADDYGYIDTVFKYGWLEAMHYYYTGWTGRYFGIFLNHTNPLLFHSVEGFKVLPVLVILGLVAILYGLARQLTPTLSWRAHLGFAGVLFFLYILKLPSVAEAFYWMAAFVTFSVPAIMTFGWIILTIRWYRLETKRLQILTTVFAGFLVFAIIGSSEPSLLTILILIAGLWGYRLLFHKKVDGFMIGMLVAAAIGCFFYFRAPGLTVRIGGNPLSGNIPKSMLNAFKTLTLLTVDWLTTTPILLFTVVWFIVLSRIVPQARAYFAVPFWYVSLLFLGVLAAQLFTPYYGIGIDPTAREVNYVYLFFLVGWFYVAGVLFHEVNSQFTLPHIPRLPQGIILTILAFWIVFDVYENANIRMVYKDWLSGKAATYNAKMYQRYELIKNSPTPVVYLPEIKDPPQSLFVDDIKEDKNHWWNKLMAGYFGKEAIYLKKADHD</sequence>
<feature type="transmembrane region" description="Helical" evidence="1">
    <location>
        <begin position="221"/>
        <end position="239"/>
    </location>
</feature>
<proteinExistence type="predicted"/>
<dbReference type="InterPro" id="IPR045691">
    <property type="entry name" value="DUF6056"/>
</dbReference>
<reference evidence="2 3" key="1">
    <citation type="submission" date="2019-10" db="EMBL/GenBank/DDBJ databases">
        <title>Draft Genome Sequence of Cytophagaceae sp. SJW1-29.</title>
        <authorList>
            <person name="Choi A."/>
        </authorList>
    </citation>
    <scope>NUCLEOTIDE SEQUENCE [LARGE SCALE GENOMIC DNA]</scope>
    <source>
        <strain evidence="2 3">SJW1-29</strain>
    </source>
</reference>
<organism evidence="2 3">
    <name type="scientific">Salmonirosea aquatica</name>
    <dbReference type="NCBI Taxonomy" id="2654236"/>
    <lineage>
        <taxon>Bacteria</taxon>
        <taxon>Pseudomonadati</taxon>
        <taxon>Bacteroidota</taxon>
        <taxon>Cytophagia</taxon>
        <taxon>Cytophagales</taxon>
        <taxon>Spirosomataceae</taxon>
        <taxon>Salmonirosea</taxon>
    </lineage>
</organism>
<feature type="transmembrane region" description="Helical" evidence="1">
    <location>
        <begin position="113"/>
        <end position="133"/>
    </location>
</feature>
<evidence type="ECO:0000313" key="2">
    <source>
        <dbReference type="EMBL" id="MPR33240.1"/>
    </source>
</evidence>
<comment type="caution">
    <text evidence="2">The sequence shown here is derived from an EMBL/GenBank/DDBJ whole genome shotgun (WGS) entry which is preliminary data.</text>
</comment>
<feature type="transmembrane region" description="Helical" evidence="1">
    <location>
        <begin position="89"/>
        <end position="106"/>
    </location>
</feature>
<evidence type="ECO:0000256" key="1">
    <source>
        <dbReference type="SAM" id="Phobius"/>
    </source>
</evidence>
<keyword evidence="3" id="KW-1185">Reference proteome</keyword>
<feature type="transmembrane region" description="Helical" evidence="1">
    <location>
        <begin position="12"/>
        <end position="33"/>
    </location>
</feature>
<name>A0A7C9BDR6_9BACT</name>
<dbReference type="EMBL" id="WHLY01000002">
    <property type="protein sequence ID" value="MPR33240.1"/>
    <property type="molecule type" value="Genomic_DNA"/>
</dbReference>
<feature type="transmembrane region" description="Helical" evidence="1">
    <location>
        <begin position="370"/>
        <end position="388"/>
    </location>
</feature>
<accession>A0A7C9BDR6</accession>
<dbReference type="RefSeq" id="WP_152758333.1">
    <property type="nucleotide sequence ID" value="NZ_WHLY01000002.1"/>
</dbReference>
<evidence type="ECO:0000313" key="3">
    <source>
        <dbReference type="Proteomes" id="UP000479293"/>
    </source>
</evidence>
<dbReference type="AlphaFoldDB" id="A0A7C9BDR6"/>
<keyword evidence="1" id="KW-0812">Transmembrane</keyword>
<feature type="transmembrane region" description="Helical" evidence="1">
    <location>
        <begin position="338"/>
        <end position="358"/>
    </location>
</feature>
<feature type="transmembrane region" description="Helical" evidence="1">
    <location>
        <begin position="305"/>
        <end position="326"/>
    </location>
</feature>
<evidence type="ECO:0008006" key="4">
    <source>
        <dbReference type="Google" id="ProtNLM"/>
    </source>
</evidence>
<dbReference type="Pfam" id="PF19528">
    <property type="entry name" value="DUF6056"/>
    <property type="match status" value="1"/>
</dbReference>
<keyword evidence="1" id="KW-1133">Transmembrane helix</keyword>
<feature type="transmembrane region" description="Helical" evidence="1">
    <location>
        <begin position="273"/>
        <end position="293"/>
    </location>
</feature>
<gene>
    <name evidence="2" type="ORF">GBK04_07680</name>
</gene>
<protein>
    <recommendedName>
        <fullName evidence="4">Glycosyltransferase RgtA/B/C/D-like domain-containing protein</fullName>
    </recommendedName>
</protein>